<evidence type="ECO:0000313" key="3">
    <source>
        <dbReference type="EMBL" id="ACL58034.1"/>
    </source>
</evidence>
<dbReference type="AlphaFoldDB" id="B8IJI6"/>
<protein>
    <submittedName>
        <fullName evidence="3">Uncharacterized protein</fullName>
    </submittedName>
</protein>
<feature type="compositionally biased region" description="Basic and acidic residues" evidence="1">
    <location>
        <begin position="32"/>
        <end position="41"/>
    </location>
</feature>
<name>B8IJI6_METNO</name>
<dbReference type="HOGENOM" id="CLU_2118178_0_0_5"/>
<reference evidence="3 4" key="1">
    <citation type="submission" date="2009-01" db="EMBL/GenBank/DDBJ databases">
        <title>Complete sequence of chromosome of Methylobacterium nodulans ORS 2060.</title>
        <authorList>
            <consortium name="US DOE Joint Genome Institute"/>
            <person name="Lucas S."/>
            <person name="Copeland A."/>
            <person name="Lapidus A."/>
            <person name="Glavina del Rio T."/>
            <person name="Dalin E."/>
            <person name="Tice H."/>
            <person name="Bruce D."/>
            <person name="Goodwin L."/>
            <person name="Pitluck S."/>
            <person name="Sims D."/>
            <person name="Brettin T."/>
            <person name="Detter J.C."/>
            <person name="Han C."/>
            <person name="Larimer F."/>
            <person name="Land M."/>
            <person name="Hauser L."/>
            <person name="Kyrpides N."/>
            <person name="Ivanova N."/>
            <person name="Marx C.J."/>
            <person name="Richardson P."/>
        </authorList>
    </citation>
    <scope>NUCLEOTIDE SEQUENCE [LARGE SCALE GENOMIC DNA]</scope>
    <source>
        <strain evidence="4">LMG 21967 / CNCM I-2342 / ORS 2060</strain>
    </source>
</reference>
<evidence type="ECO:0000256" key="1">
    <source>
        <dbReference type="SAM" id="MobiDB-lite"/>
    </source>
</evidence>
<dbReference type="KEGG" id="mno:Mnod_3096"/>
<evidence type="ECO:0000313" key="4">
    <source>
        <dbReference type="Proteomes" id="UP000008207"/>
    </source>
</evidence>
<dbReference type="Proteomes" id="UP000008207">
    <property type="component" value="Chromosome"/>
</dbReference>
<feature type="chain" id="PRO_5002871685" evidence="2">
    <location>
        <begin position="24"/>
        <end position="114"/>
    </location>
</feature>
<proteinExistence type="predicted"/>
<keyword evidence="2" id="KW-0732">Signal</keyword>
<dbReference type="eggNOG" id="ENOG5033FBS">
    <property type="taxonomic scope" value="Bacteria"/>
</dbReference>
<sequence>MTKHLLIGTALLLAMTAVGAVIAADAAQGPAEHGHADHIRSGAENWPIVRVSEAHEHGRYGEVRRRDQEEEDDEDDDGRGVGPAPPRAGLSAPDAPGPDSGLFNGTTRPRVQIQ</sequence>
<feature type="signal peptide" evidence="2">
    <location>
        <begin position="1"/>
        <end position="23"/>
    </location>
</feature>
<evidence type="ECO:0000256" key="2">
    <source>
        <dbReference type="SAM" id="SignalP"/>
    </source>
</evidence>
<feature type="compositionally biased region" description="Basic and acidic residues" evidence="1">
    <location>
        <begin position="52"/>
        <end position="68"/>
    </location>
</feature>
<accession>B8IJI6</accession>
<feature type="region of interest" description="Disordered" evidence="1">
    <location>
        <begin position="27"/>
        <end position="114"/>
    </location>
</feature>
<organism evidence="3 4">
    <name type="scientific">Methylobacterium nodulans (strain LMG 21967 / CNCM I-2342 / ORS 2060)</name>
    <dbReference type="NCBI Taxonomy" id="460265"/>
    <lineage>
        <taxon>Bacteria</taxon>
        <taxon>Pseudomonadati</taxon>
        <taxon>Pseudomonadota</taxon>
        <taxon>Alphaproteobacteria</taxon>
        <taxon>Hyphomicrobiales</taxon>
        <taxon>Methylobacteriaceae</taxon>
        <taxon>Methylobacterium</taxon>
    </lineage>
</organism>
<keyword evidence="4" id="KW-1185">Reference proteome</keyword>
<dbReference type="EMBL" id="CP001349">
    <property type="protein sequence ID" value="ACL58034.1"/>
    <property type="molecule type" value="Genomic_DNA"/>
</dbReference>
<feature type="compositionally biased region" description="Polar residues" evidence="1">
    <location>
        <begin position="103"/>
        <end position="114"/>
    </location>
</feature>
<gene>
    <name evidence="3" type="ordered locus">Mnod_3096</name>
</gene>
<dbReference type="RefSeq" id="WP_015929705.1">
    <property type="nucleotide sequence ID" value="NC_011894.1"/>
</dbReference>
<dbReference type="STRING" id="460265.Mnod_3096"/>